<keyword evidence="3 5" id="KW-1133">Transmembrane helix</keyword>
<dbReference type="InterPro" id="IPR006977">
    <property type="entry name" value="Yip1_dom"/>
</dbReference>
<dbReference type="AlphaFoldDB" id="A0AA86GLW2"/>
<keyword evidence="4 5" id="KW-0472">Membrane</keyword>
<sequence length="200" mass="20839">MTANDGKPALVARVKGILLRPAEEWAKIDTEADTIGDIYRRHVLPLAAIPAVAHFIGSTVFGYSAMGFTFRPSVGAALGTALVQYGAALVGVFVLALIIDALAPTFDAAPNRVQAFKVAAYSATASWVAGIFGLVPALAVLMLLGLYSLYLLYLGLPKLMRAPEAKALGYTAVVVIAAIVVALLLSLIIAPVSGLFSGRL</sequence>
<feature type="domain" description="Yip1" evidence="6">
    <location>
        <begin position="15"/>
        <end position="184"/>
    </location>
</feature>
<name>A0AA86GLW2_9SPHN</name>
<reference evidence="7 8" key="1">
    <citation type="journal article" date="2016" name="BMC Genomics">
        <title>Genomic analysis of the nitrate-respiring Sphingopyxis granuli (formerly Sphingomonas macrogoltabida) strain TFA.</title>
        <authorList>
            <person name="Garcia-Romero I."/>
            <person name="Perez-Pulido A.J."/>
            <person name="Gonzalez-Flores Y.E."/>
            <person name="Reyes-Ramirez F."/>
            <person name="Santero E."/>
            <person name="Floriano B."/>
        </authorList>
    </citation>
    <scope>NUCLEOTIDE SEQUENCE [LARGE SCALE GENOMIC DNA]</scope>
    <source>
        <strain evidence="7 8">TFA</strain>
    </source>
</reference>
<evidence type="ECO:0000256" key="1">
    <source>
        <dbReference type="ARBA" id="ARBA00004141"/>
    </source>
</evidence>
<dbReference type="EMBL" id="CP012199">
    <property type="protein sequence ID" value="AMG73817.1"/>
    <property type="molecule type" value="Genomic_DNA"/>
</dbReference>
<evidence type="ECO:0000256" key="2">
    <source>
        <dbReference type="ARBA" id="ARBA00022692"/>
    </source>
</evidence>
<evidence type="ECO:0000256" key="4">
    <source>
        <dbReference type="ARBA" id="ARBA00023136"/>
    </source>
</evidence>
<accession>A0AA86GLW2</accession>
<feature type="transmembrane region" description="Helical" evidence="5">
    <location>
        <begin position="43"/>
        <end position="63"/>
    </location>
</feature>
<dbReference type="GO" id="GO:0016020">
    <property type="term" value="C:membrane"/>
    <property type="evidence" value="ECO:0007669"/>
    <property type="project" value="UniProtKB-SubCell"/>
</dbReference>
<evidence type="ECO:0000313" key="8">
    <source>
        <dbReference type="Proteomes" id="UP000058599"/>
    </source>
</evidence>
<gene>
    <name evidence="7" type="primary">yohC</name>
    <name evidence="7" type="ORF">SGRAN_1428</name>
</gene>
<evidence type="ECO:0000256" key="5">
    <source>
        <dbReference type="SAM" id="Phobius"/>
    </source>
</evidence>
<feature type="transmembrane region" description="Helical" evidence="5">
    <location>
        <begin position="168"/>
        <end position="190"/>
    </location>
</feature>
<dbReference type="KEGG" id="sgi:SGRAN_1428"/>
<protein>
    <recommendedName>
        <fullName evidence="6">Yip1 domain-containing protein</fullName>
    </recommendedName>
</protein>
<keyword evidence="8" id="KW-1185">Reference proteome</keyword>
<keyword evidence="2 5" id="KW-0812">Transmembrane</keyword>
<feature type="transmembrane region" description="Helical" evidence="5">
    <location>
        <begin position="83"/>
        <end position="103"/>
    </location>
</feature>
<comment type="subcellular location">
    <subcellularLocation>
        <location evidence="1">Membrane</location>
        <topology evidence="1">Multi-pass membrane protein</topology>
    </subcellularLocation>
</comment>
<dbReference type="RefSeq" id="WP_067182051.1">
    <property type="nucleotide sequence ID" value="NZ_CP012199.1"/>
</dbReference>
<organism evidence="7 8">
    <name type="scientific">Sphingopyxis granuli</name>
    <dbReference type="NCBI Taxonomy" id="267128"/>
    <lineage>
        <taxon>Bacteria</taxon>
        <taxon>Pseudomonadati</taxon>
        <taxon>Pseudomonadota</taxon>
        <taxon>Alphaproteobacteria</taxon>
        <taxon>Sphingomonadales</taxon>
        <taxon>Sphingomonadaceae</taxon>
        <taxon>Sphingopyxis</taxon>
    </lineage>
</organism>
<proteinExistence type="predicted"/>
<evidence type="ECO:0000256" key="3">
    <source>
        <dbReference type="ARBA" id="ARBA00022989"/>
    </source>
</evidence>
<dbReference type="Pfam" id="PF04893">
    <property type="entry name" value="Yip1"/>
    <property type="match status" value="1"/>
</dbReference>
<evidence type="ECO:0000259" key="6">
    <source>
        <dbReference type="Pfam" id="PF04893"/>
    </source>
</evidence>
<feature type="transmembrane region" description="Helical" evidence="5">
    <location>
        <begin position="138"/>
        <end position="156"/>
    </location>
</feature>
<dbReference type="Proteomes" id="UP000058599">
    <property type="component" value="Chromosome"/>
</dbReference>
<evidence type="ECO:0000313" key="7">
    <source>
        <dbReference type="EMBL" id="AMG73817.1"/>
    </source>
</evidence>